<protein>
    <submittedName>
        <fullName evidence="2">Uncharacterized protein</fullName>
    </submittedName>
</protein>
<reference evidence="2 3" key="1">
    <citation type="journal article" date="2012" name="J. Bacteriol.">
        <title>Complete Genome Sequence of the BTEX-Degrading Bacterium Pseudoxanthomonas spadix BD-a59.</title>
        <authorList>
            <person name="Lee S.H."/>
            <person name="Jin H.M."/>
            <person name="Lee H.J."/>
            <person name="Kim J.M."/>
            <person name="Jeon C.O."/>
        </authorList>
    </citation>
    <scope>NUCLEOTIDE SEQUENCE [LARGE SCALE GENOMIC DNA]</scope>
    <source>
        <strain evidence="2 3">BD-a59</strain>
    </source>
</reference>
<name>G7UUX4_PSEUP</name>
<evidence type="ECO:0000313" key="2">
    <source>
        <dbReference type="EMBL" id="AER55053.1"/>
    </source>
</evidence>
<dbReference type="RefSeq" id="WP_014159231.1">
    <property type="nucleotide sequence ID" value="NC_016147.2"/>
</dbReference>
<sequence length="291" mass="31272">MERPLQYPGSLDAAGPDDAGEVLARVAARLILSHQREDGGVATRGLARQLGAAAQACNVQAPVLLHAVISRLPPPAACRLINALPAGLTLRAPWTHKSRVFRALDALAPLRWSRYRLGRSRYAWVRQRAADRLGLEAFTVVERATEAAIARFAEVVNLHCFAHCFARDAGFRDRAVRLVRAAAAPELGNPSGTGQRLNMVALSDLGAWHASARTEAARADHQLGAELVMLAIPATVFDAVTTQIRALMEADRADLQEDRAPTALAMEPDGVRVPTRGADQGIGSKPTRSIL</sequence>
<dbReference type="HOGENOM" id="CLU_956028_0_0_6"/>
<keyword evidence="3" id="KW-1185">Reference proteome</keyword>
<organism evidence="2 3">
    <name type="scientific">Pseudoxanthomonas spadix (strain BD-a59)</name>
    <dbReference type="NCBI Taxonomy" id="1045855"/>
    <lineage>
        <taxon>Bacteria</taxon>
        <taxon>Pseudomonadati</taxon>
        <taxon>Pseudomonadota</taxon>
        <taxon>Gammaproteobacteria</taxon>
        <taxon>Lysobacterales</taxon>
        <taxon>Lysobacteraceae</taxon>
        <taxon>Pseudoxanthomonas</taxon>
    </lineage>
</organism>
<accession>G7UUX4</accession>
<gene>
    <name evidence="2" type="ordered locus">DSC_02000</name>
</gene>
<dbReference type="Proteomes" id="UP000005870">
    <property type="component" value="Chromosome"/>
</dbReference>
<dbReference type="EMBL" id="CP003093">
    <property type="protein sequence ID" value="AER55053.1"/>
    <property type="molecule type" value="Genomic_DNA"/>
</dbReference>
<dbReference type="AlphaFoldDB" id="G7UUX4"/>
<proteinExistence type="predicted"/>
<evidence type="ECO:0000313" key="3">
    <source>
        <dbReference type="Proteomes" id="UP000005870"/>
    </source>
</evidence>
<feature type="region of interest" description="Disordered" evidence="1">
    <location>
        <begin position="270"/>
        <end position="291"/>
    </location>
</feature>
<dbReference type="OrthoDB" id="5988289at2"/>
<evidence type="ECO:0000256" key="1">
    <source>
        <dbReference type="SAM" id="MobiDB-lite"/>
    </source>
</evidence>
<dbReference type="KEGG" id="psd:DSC_02000"/>